<dbReference type="AlphaFoldDB" id="A0A5D0CNX2"/>
<dbReference type="SUPFAM" id="SSF46785">
    <property type="entry name" value="Winged helix' DNA-binding domain"/>
    <property type="match status" value="1"/>
</dbReference>
<dbReference type="Proteomes" id="UP000325218">
    <property type="component" value="Unassembled WGS sequence"/>
</dbReference>
<evidence type="ECO:0008006" key="4">
    <source>
        <dbReference type="Google" id="ProtNLM"/>
    </source>
</evidence>
<dbReference type="EMBL" id="VSDO01000005">
    <property type="protein sequence ID" value="TYA10915.1"/>
    <property type="molecule type" value="Genomic_DNA"/>
</dbReference>
<feature type="region of interest" description="Disordered" evidence="1">
    <location>
        <begin position="1"/>
        <end position="22"/>
    </location>
</feature>
<name>A0A5D0CNX2_9BACL</name>
<organism evidence="2 3">
    <name type="scientific">Paenibacillus faecis</name>
    <dbReference type="NCBI Taxonomy" id="862114"/>
    <lineage>
        <taxon>Bacteria</taxon>
        <taxon>Bacillati</taxon>
        <taxon>Bacillota</taxon>
        <taxon>Bacilli</taxon>
        <taxon>Bacillales</taxon>
        <taxon>Paenibacillaceae</taxon>
        <taxon>Paenibacillus</taxon>
    </lineage>
</organism>
<keyword evidence="3" id="KW-1185">Reference proteome</keyword>
<sequence>MEGSEVATHRVNKSGKAAPPFTRILNDPLQDERLSFKARGLLAYMLSKPDNFRFYIDELVRHTTEGKDSIRAGMKELEQLGYIHRYPVKNERGKIMSWELDIYESPSLRPESGFPVVENPTLITNDNIITNDKRLNKYLSLEIEDNPYIKTYLKYFSQKKNKQHMRVTTDQYGWIMNQIEHLKSSDIPIKQWEDQVRDHFEKLPAKNNGNIIAFLHASHRRFDVGIHDQF</sequence>
<dbReference type="InterPro" id="IPR036390">
    <property type="entry name" value="WH_DNA-bd_sf"/>
</dbReference>
<comment type="caution">
    <text evidence="2">The sequence shown here is derived from an EMBL/GenBank/DDBJ whole genome shotgun (WGS) entry which is preliminary data.</text>
</comment>
<gene>
    <name evidence="2" type="ORF">FRY98_24405</name>
</gene>
<proteinExistence type="predicted"/>
<reference evidence="2 3" key="1">
    <citation type="submission" date="2019-08" db="EMBL/GenBank/DDBJ databases">
        <title>Genome sequencing of Paenibacillus faecis DSM 23593(T).</title>
        <authorList>
            <person name="Kook J.-K."/>
            <person name="Park S.-N."/>
            <person name="Lim Y.K."/>
        </authorList>
    </citation>
    <scope>NUCLEOTIDE SEQUENCE [LARGE SCALE GENOMIC DNA]</scope>
    <source>
        <strain evidence="2 3">DSM 23593</strain>
    </source>
</reference>
<evidence type="ECO:0000313" key="2">
    <source>
        <dbReference type="EMBL" id="TYA10915.1"/>
    </source>
</evidence>
<dbReference type="RefSeq" id="WP_148457038.1">
    <property type="nucleotide sequence ID" value="NZ_VSDO01000005.1"/>
</dbReference>
<accession>A0A5D0CNX2</accession>
<evidence type="ECO:0000256" key="1">
    <source>
        <dbReference type="SAM" id="MobiDB-lite"/>
    </source>
</evidence>
<dbReference type="OrthoDB" id="9803733at2"/>
<evidence type="ECO:0000313" key="3">
    <source>
        <dbReference type="Proteomes" id="UP000325218"/>
    </source>
</evidence>
<protein>
    <recommendedName>
        <fullName evidence="4">Helix-turn-helix domain-containing protein</fullName>
    </recommendedName>
</protein>